<dbReference type="InterPro" id="IPR029024">
    <property type="entry name" value="TerB-like"/>
</dbReference>
<proteinExistence type="predicted"/>
<dbReference type="SUPFAM" id="SSF158682">
    <property type="entry name" value="TerB-like"/>
    <property type="match status" value="1"/>
</dbReference>
<keyword evidence="3" id="KW-1185">Reference proteome</keyword>
<dbReference type="Gene3D" id="1.10.3680.10">
    <property type="entry name" value="TerB-like"/>
    <property type="match status" value="1"/>
</dbReference>
<dbReference type="InterPro" id="IPR007791">
    <property type="entry name" value="DjlA_N"/>
</dbReference>
<dbReference type="Proteomes" id="UP000198393">
    <property type="component" value="Unassembled WGS sequence"/>
</dbReference>
<dbReference type="OrthoDB" id="851603at2"/>
<accession>A0A239EVR5</accession>
<gene>
    <name evidence="2" type="ORF">SAMN05421640_0344</name>
</gene>
<reference evidence="2 3" key="1">
    <citation type="submission" date="2017-06" db="EMBL/GenBank/DDBJ databases">
        <authorList>
            <person name="Kim H.J."/>
            <person name="Triplett B.A."/>
        </authorList>
    </citation>
    <scope>NUCLEOTIDE SEQUENCE [LARGE SCALE GENOMIC DNA]</scope>
    <source>
        <strain evidence="2 3">DSM 19307</strain>
    </source>
</reference>
<sequence length="133" mass="15003">MKDVVKFRALIGIAQADGDFDSAEKEFIRNLAELEGLSMKELKELLQTADKTGNLVKDLDFDDKIDILTYMVKLMKIDGKVLISEIKFCEKVARGLGFEEKSIGFLSGIIEGNPTDTPNFGSIKHRMRKYIIE</sequence>
<evidence type="ECO:0000313" key="2">
    <source>
        <dbReference type="EMBL" id="SNS48531.1"/>
    </source>
</evidence>
<organism evidence="2 3">
    <name type="scientific">Ekhidna lutea</name>
    <dbReference type="NCBI Taxonomy" id="447679"/>
    <lineage>
        <taxon>Bacteria</taxon>
        <taxon>Pseudomonadati</taxon>
        <taxon>Bacteroidota</taxon>
        <taxon>Cytophagia</taxon>
        <taxon>Cytophagales</taxon>
        <taxon>Reichenbachiellaceae</taxon>
        <taxon>Ekhidna</taxon>
    </lineage>
</organism>
<feature type="domain" description="Co-chaperone DjlA N-terminal" evidence="1">
    <location>
        <begin position="8"/>
        <end position="44"/>
    </location>
</feature>
<name>A0A239EVR5_EKHLU</name>
<dbReference type="RefSeq" id="WP_089355118.1">
    <property type="nucleotide sequence ID" value="NZ_FZPD01000001.1"/>
</dbReference>
<dbReference type="AlphaFoldDB" id="A0A239EVR5"/>
<protein>
    <submittedName>
        <fullName evidence="2">Tellurite resistance protein TerB</fullName>
    </submittedName>
</protein>
<dbReference type="CDD" id="cd07177">
    <property type="entry name" value="terB_like"/>
    <property type="match status" value="1"/>
</dbReference>
<dbReference type="Pfam" id="PF05099">
    <property type="entry name" value="TerB"/>
    <property type="match status" value="1"/>
</dbReference>
<evidence type="ECO:0000259" key="1">
    <source>
        <dbReference type="Pfam" id="PF05099"/>
    </source>
</evidence>
<evidence type="ECO:0000313" key="3">
    <source>
        <dbReference type="Proteomes" id="UP000198393"/>
    </source>
</evidence>
<dbReference type="EMBL" id="FZPD01000001">
    <property type="protein sequence ID" value="SNS48531.1"/>
    <property type="molecule type" value="Genomic_DNA"/>
</dbReference>